<dbReference type="InterPro" id="IPR000515">
    <property type="entry name" value="MetI-like"/>
</dbReference>
<dbReference type="Pfam" id="PF00528">
    <property type="entry name" value="BPD_transp_1"/>
    <property type="match status" value="1"/>
</dbReference>
<evidence type="ECO:0000313" key="10">
    <source>
        <dbReference type="Proteomes" id="UP001354931"/>
    </source>
</evidence>
<feature type="transmembrane region" description="Helical" evidence="7">
    <location>
        <begin position="188"/>
        <end position="213"/>
    </location>
</feature>
<dbReference type="InterPro" id="IPR035906">
    <property type="entry name" value="MetI-like_sf"/>
</dbReference>
<comment type="subcellular location">
    <subcellularLocation>
        <location evidence="1 7">Cell membrane</location>
        <topology evidence="1 7">Multi-pass membrane protein</topology>
    </subcellularLocation>
</comment>
<dbReference type="PROSITE" id="PS50928">
    <property type="entry name" value="ABC_TM1"/>
    <property type="match status" value="1"/>
</dbReference>
<proteinExistence type="inferred from homology"/>
<dbReference type="Gene3D" id="1.10.3720.10">
    <property type="entry name" value="MetI-like"/>
    <property type="match status" value="1"/>
</dbReference>
<keyword evidence="3" id="KW-1003">Cell membrane</keyword>
<comment type="caution">
    <text evidence="9">The sequence shown here is derived from an EMBL/GenBank/DDBJ whole genome shotgun (WGS) entry which is preliminary data.</text>
</comment>
<evidence type="ECO:0000256" key="5">
    <source>
        <dbReference type="ARBA" id="ARBA00022989"/>
    </source>
</evidence>
<name>A0ABU6F661_9ACTN</name>
<evidence type="ECO:0000256" key="1">
    <source>
        <dbReference type="ARBA" id="ARBA00004651"/>
    </source>
</evidence>
<dbReference type="EMBL" id="JAOZYC010000122">
    <property type="protein sequence ID" value="MEB8339506.1"/>
    <property type="molecule type" value="Genomic_DNA"/>
</dbReference>
<evidence type="ECO:0000259" key="8">
    <source>
        <dbReference type="PROSITE" id="PS50928"/>
    </source>
</evidence>
<dbReference type="PANTHER" id="PTHR43744">
    <property type="entry name" value="ABC TRANSPORTER PERMEASE PROTEIN MG189-RELATED-RELATED"/>
    <property type="match status" value="1"/>
</dbReference>
<evidence type="ECO:0000313" key="9">
    <source>
        <dbReference type="EMBL" id="MEB8339506.1"/>
    </source>
</evidence>
<feature type="transmembrane region" description="Helical" evidence="7">
    <location>
        <begin position="18"/>
        <end position="39"/>
    </location>
</feature>
<evidence type="ECO:0000256" key="4">
    <source>
        <dbReference type="ARBA" id="ARBA00022692"/>
    </source>
</evidence>
<evidence type="ECO:0000256" key="6">
    <source>
        <dbReference type="ARBA" id="ARBA00023136"/>
    </source>
</evidence>
<dbReference type="CDD" id="cd06261">
    <property type="entry name" value="TM_PBP2"/>
    <property type="match status" value="1"/>
</dbReference>
<feature type="transmembrane region" description="Helical" evidence="7">
    <location>
        <begin position="108"/>
        <end position="127"/>
    </location>
</feature>
<protein>
    <submittedName>
        <fullName evidence="9">Carbohydrate ABC transporter permease</fullName>
    </submittedName>
</protein>
<dbReference type="Proteomes" id="UP001354931">
    <property type="component" value="Unassembled WGS sequence"/>
</dbReference>
<evidence type="ECO:0000256" key="2">
    <source>
        <dbReference type="ARBA" id="ARBA00022448"/>
    </source>
</evidence>
<keyword evidence="5 7" id="KW-1133">Transmembrane helix</keyword>
<gene>
    <name evidence="9" type="ORF">OKJ99_18610</name>
</gene>
<feature type="transmembrane region" description="Helical" evidence="7">
    <location>
        <begin position="219"/>
        <end position="239"/>
    </location>
</feature>
<feature type="transmembrane region" description="Helical" evidence="7">
    <location>
        <begin position="147"/>
        <end position="167"/>
    </location>
</feature>
<keyword evidence="4 7" id="KW-0812">Transmembrane</keyword>
<evidence type="ECO:0000256" key="3">
    <source>
        <dbReference type="ARBA" id="ARBA00022475"/>
    </source>
</evidence>
<keyword evidence="10" id="KW-1185">Reference proteome</keyword>
<feature type="transmembrane region" description="Helical" evidence="7">
    <location>
        <begin position="246"/>
        <end position="267"/>
    </location>
</feature>
<reference evidence="9 10" key="1">
    <citation type="submission" date="2022-10" db="EMBL/GenBank/DDBJ databases">
        <authorList>
            <person name="Xie J."/>
            <person name="Shen N."/>
        </authorList>
    </citation>
    <scope>NUCLEOTIDE SEQUENCE [LARGE SCALE GENOMIC DNA]</scope>
    <source>
        <strain evidence="9 10">YIM65594</strain>
    </source>
</reference>
<sequence length="282" mass="30639">MSDTANSPTGRAPWARPVVTLVVTAAFFLPLYLVLVNVFKPGGEIDGSPAALPWPPTLDNLSAALDRPDRLFWNGLINSVTITFLSIVVLTVVSALLGHYLARSRNRFARACLLVLLAGLMIPPQVILVPVTEVLRLTGMMTTIQGIVAFNVGYYVPFGVFVFSGFIRTIPLELEESAQLDGAGRWRTFWQVVFPLLRPATASVLIFLGVWIWNDFLNPLIILGPAGGTTVTVGVYRAIGEHQSDYGQVFGLMFLAALPVLIFYLALQKHFVKGLTGGAVKG</sequence>
<feature type="transmembrane region" description="Helical" evidence="7">
    <location>
        <begin position="76"/>
        <end position="101"/>
    </location>
</feature>
<feature type="domain" description="ABC transmembrane type-1" evidence="8">
    <location>
        <begin position="76"/>
        <end position="267"/>
    </location>
</feature>
<organism evidence="9 10">
    <name type="scientific">Streptomyces endophyticus</name>
    <dbReference type="NCBI Taxonomy" id="714166"/>
    <lineage>
        <taxon>Bacteria</taxon>
        <taxon>Bacillati</taxon>
        <taxon>Actinomycetota</taxon>
        <taxon>Actinomycetes</taxon>
        <taxon>Kitasatosporales</taxon>
        <taxon>Streptomycetaceae</taxon>
        <taxon>Streptomyces</taxon>
    </lineage>
</organism>
<keyword evidence="6 7" id="KW-0472">Membrane</keyword>
<comment type="similarity">
    <text evidence="7">Belongs to the binding-protein-dependent transport system permease family.</text>
</comment>
<keyword evidence="2 7" id="KW-0813">Transport</keyword>
<dbReference type="SUPFAM" id="SSF161098">
    <property type="entry name" value="MetI-like"/>
    <property type="match status" value="1"/>
</dbReference>
<accession>A0ABU6F661</accession>
<dbReference type="RefSeq" id="WP_326017693.1">
    <property type="nucleotide sequence ID" value="NZ_JAOZYC010000122.1"/>
</dbReference>
<dbReference type="PANTHER" id="PTHR43744:SF12">
    <property type="entry name" value="ABC TRANSPORTER PERMEASE PROTEIN MG189-RELATED"/>
    <property type="match status" value="1"/>
</dbReference>
<evidence type="ECO:0000256" key="7">
    <source>
        <dbReference type="RuleBase" id="RU363032"/>
    </source>
</evidence>